<evidence type="ECO:0000256" key="1">
    <source>
        <dbReference type="SAM" id="SignalP"/>
    </source>
</evidence>
<gene>
    <name evidence="3" type="ORF">PFICI_03919</name>
</gene>
<dbReference type="Proteomes" id="UP000030651">
    <property type="component" value="Unassembled WGS sequence"/>
</dbReference>
<dbReference type="PROSITE" id="PS51820">
    <property type="entry name" value="PA14"/>
    <property type="match status" value="1"/>
</dbReference>
<dbReference type="HOGENOM" id="CLU_030583_3_0_1"/>
<dbReference type="InterPro" id="IPR037524">
    <property type="entry name" value="PA14/GLEYA"/>
</dbReference>
<reference evidence="4" key="1">
    <citation type="journal article" date="2015" name="BMC Genomics">
        <title>Genomic and transcriptomic analysis of the endophytic fungus Pestalotiopsis fici reveals its lifestyle and high potential for synthesis of natural products.</title>
        <authorList>
            <person name="Wang X."/>
            <person name="Zhang X."/>
            <person name="Liu L."/>
            <person name="Xiang M."/>
            <person name="Wang W."/>
            <person name="Sun X."/>
            <person name="Che Y."/>
            <person name="Guo L."/>
            <person name="Liu G."/>
            <person name="Guo L."/>
            <person name="Wang C."/>
            <person name="Yin W.B."/>
            <person name="Stadler M."/>
            <person name="Zhang X."/>
            <person name="Liu X."/>
        </authorList>
    </citation>
    <scope>NUCLEOTIDE SEQUENCE [LARGE SCALE GENOMIC DNA]</scope>
    <source>
        <strain evidence="4">W106-1 / CGMCC3.15140</strain>
    </source>
</reference>
<sequence length="407" mass="44650">MLTQILFAVLAFAAQAEAVNTRFCAAHHARLINLRQEAAATPFCIGYLSIGTTTITKNSIVTVTDNPIMVFATITVTVTADDLTLRTTSVVSRIISASAGATVLQGCYSHQVPTKRDTSSYRAEIGFLRPSNIPIDWPDPAVSLACSCLAIPSPTITKIVVQSGIVGHLSTATFRPLTTIGTWIAQRVVQSTVFQTVTSTTTLTRGLAAQPTKLSPEGLRFGVFDHRIHTGGEDIAAADDLRSHKILDSGTIQNLNFDIDIQSQTMFLDGRNMTARWRGINAAGYFLARTAGTYTFSTPLQEFWDEVFFWHGDLAYNKWGDKNADYFAWRDRWKSGAVSITLSAGQVMPVRYMWVNSNADLGFCDCDIDYGSSRLWITTPEGQVVKDSTGWFIRDCSDDTFSGIAHI</sequence>
<dbReference type="KEGG" id="pfy:PFICI_03919"/>
<organism evidence="3 4">
    <name type="scientific">Pestalotiopsis fici (strain W106-1 / CGMCC3.15140)</name>
    <dbReference type="NCBI Taxonomy" id="1229662"/>
    <lineage>
        <taxon>Eukaryota</taxon>
        <taxon>Fungi</taxon>
        <taxon>Dikarya</taxon>
        <taxon>Ascomycota</taxon>
        <taxon>Pezizomycotina</taxon>
        <taxon>Sordariomycetes</taxon>
        <taxon>Xylariomycetidae</taxon>
        <taxon>Amphisphaeriales</taxon>
        <taxon>Sporocadaceae</taxon>
        <taxon>Pestalotiopsis</taxon>
    </lineage>
</organism>
<dbReference type="GeneID" id="19268932"/>
<evidence type="ECO:0000313" key="4">
    <source>
        <dbReference type="Proteomes" id="UP000030651"/>
    </source>
</evidence>
<dbReference type="InParanoid" id="W3XIQ9"/>
<keyword evidence="1" id="KW-0732">Signal</keyword>
<dbReference type="EMBL" id="KI912110">
    <property type="protein sequence ID" value="ETS85894.1"/>
    <property type="molecule type" value="Genomic_DNA"/>
</dbReference>
<dbReference type="AlphaFoldDB" id="W3XIQ9"/>
<dbReference type="RefSeq" id="XP_007830691.1">
    <property type="nucleotide sequence ID" value="XM_007832500.1"/>
</dbReference>
<feature type="chain" id="PRO_5004835871" description="PA14 domain-containing protein" evidence="1">
    <location>
        <begin position="19"/>
        <end position="407"/>
    </location>
</feature>
<keyword evidence="4" id="KW-1185">Reference proteome</keyword>
<name>W3XIQ9_PESFW</name>
<proteinExistence type="predicted"/>
<feature type="signal peptide" evidence="1">
    <location>
        <begin position="1"/>
        <end position="18"/>
    </location>
</feature>
<feature type="domain" description="PA14" evidence="2">
    <location>
        <begin position="214"/>
        <end position="391"/>
    </location>
</feature>
<evidence type="ECO:0000313" key="3">
    <source>
        <dbReference type="EMBL" id="ETS85894.1"/>
    </source>
</evidence>
<evidence type="ECO:0000259" key="2">
    <source>
        <dbReference type="PROSITE" id="PS51820"/>
    </source>
</evidence>
<dbReference type="Gene3D" id="2.60.120.1560">
    <property type="match status" value="1"/>
</dbReference>
<accession>W3XIQ9</accession>
<protein>
    <recommendedName>
        <fullName evidence="2">PA14 domain-containing protein</fullName>
    </recommendedName>
</protein>
<dbReference type="OrthoDB" id="4388755at2759"/>
<dbReference type="Pfam" id="PF10528">
    <property type="entry name" value="GLEYA"/>
    <property type="match status" value="1"/>
</dbReference>
<dbReference type="InterPro" id="IPR018871">
    <property type="entry name" value="GLEYA_adhesin_domain"/>
</dbReference>